<organism evidence="1 2">
    <name type="scientific">Chelatococcus sambhunathii</name>
    <dbReference type="NCBI Taxonomy" id="363953"/>
    <lineage>
        <taxon>Bacteria</taxon>
        <taxon>Pseudomonadati</taxon>
        <taxon>Pseudomonadota</taxon>
        <taxon>Alphaproteobacteria</taxon>
        <taxon>Hyphomicrobiales</taxon>
        <taxon>Chelatococcaceae</taxon>
        <taxon>Chelatococcus</taxon>
    </lineage>
</organism>
<gene>
    <name evidence="1" type="ORF">IHQ68_08045</name>
</gene>
<dbReference type="InterPro" id="IPR021508">
    <property type="entry name" value="Gp17-like"/>
</dbReference>
<dbReference type="Pfam" id="PF11367">
    <property type="entry name" value="Tail_completion_gp17"/>
    <property type="match status" value="1"/>
</dbReference>
<reference evidence="1" key="1">
    <citation type="submission" date="2020-10" db="EMBL/GenBank/DDBJ databases">
        <authorList>
            <person name="Abbas A."/>
            <person name="Razzaq R."/>
            <person name="Waqas M."/>
            <person name="Abbas N."/>
            <person name="Nielsen T.K."/>
            <person name="Hansen L.H."/>
            <person name="Hussain S."/>
            <person name="Shahid M."/>
        </authorList>
    </citation>
    <scope>NUCLEOTIDE SEQUENCE</scope>
    <source>
        <strain evidence="1">S14</strain>
    </source>
</reference>
<protein>
    <submittedName>
        <fullName evidence="1">DUF3168 domain-containing protein</fullName>
    </submittedName>
</protein>
<sequence>MTALVPAANIADRHGLPERFPSVILGEAIVFYADHDETFADVALVDLHVWTEGPDTTAAKAIVGAIRDALPPGVWPIEGRAYARGHLVNARFLRDDNATHGVVSLRVVLK</sequence>
<proteinExistence type="predicted"/>
<accession>A0ABU1DEL3</accession>
<dbReference type="Proteomes" id="UP001181622">
    <property type="component" value="Unassembled WGS sequence"/>
</dbReference>
<dbReference type="EMBL" id="JADBEO010000013">
    <property type="protein sequence ID" value="MDR4306566.1"/>
    <property type="molecule type" value="Genomic_DNA"/>
</dbReference>
<evidence type="ECO:0000313" key="2">
    <source>
        <dbReference type="Proteomes" id="UP001181622"/>
    </source>
</evidence>
<dbReference type="InterPro" id="IPR053745">
    <property type="entry name" value="Viral_Tail_Comp_sf"/>
</dbReference>
<comment type="caution">
    <text evidence="1">The sequence shown here is derived from an EMBL/GenBank/DDBJ whole genome shotgun (WGS) entry which is preliminary data.</text>
</comment>
<dbReference type="Gene3D" id="3.30.2000.30">
    <property type="match status" value="1"/>
</dbReference>
<keyword evidence="2" id="KW-1185">Reference proteome</keyword>
<name>A0ABU1DEL3_9HYPH</name>
<evidence type="ECO:0000313" key="1">
    <source>
        <dbReference type="EMBL" id="MDR4306566.1"/>
    </source>
</evidence>